<sequence length="1446" mass="156807">MHWAQVSNPTEPPTYQAALIDTVMCSHIIGTNYSRASLQALERHQYLEQYLWPHFHAKASDTHVMSILLMVNEKQQSGGRALMDSAWEMMAEGVGMLVERVVDLTTDRVVRGGGGLPGDPVGGLDMWSARNVLVQFLTGCFGSLQADNVRSACLPLVSVGVWRHVQGQALLEAELEAVPQLRRLWKHAGKRISRDCGDKRGARRNADFLALLVADFIGSLFPAEPATTAAEGTDNDEPALAYACGFVALLVLLESQLATRRFVNLLLMDTHVVELCRQSPWLRRTGHLARRFGELVERLDALVHFQVATVQGRALSDVEARDGWYASVEALQLAAFRLFPQKLQDLAVAAASQVAGQAVAEHLAPLDDAELGRMAEAVGMRRRVLDGAAAAAAAAGVGGRLPAEIVVADGAGAGAYTRDFLLRCFAERFRRRPTAGERVSGVSAYPTEQQLFSGVLADAEHYGQPRNAPAARGICYPVLSVPRLGLQFLTLQDYLQRNHELLRWEAAADVREAVVDAARRLRPLAEGGFGGWARMALPLSGVTVVEVVPPRVGEDGVPTRVVAEITVDLSAYTESVRAEWDAGVRPRDTLLLVELRAGSGSAGAGSGSAGAGSGSAGAGSGNAGAGSGNAGAGSESVGVVRGCQVDCILDARGRAANGAAAAGGAVRRFRVLLDAHQYAADAAAGHAAVYADGRLTAVVRRRAQDGGVGAAAAAVRDMMMRPPELPAWLAPTLLGYGDPAAAAAMNTKGAGTVFFGDTFVSEEHLRQALGRRYPRIEVVGRFGAPCEADFPETPDGAVRVRSRAAEPLLLGSGRNPIAFTAAQVEAIQSAAQPGLTLVVGPPGTGKTDVAVQAVANLYHAHPRETILLLTHSNQALNQLFAKIVGLDIEPRHLLRLGHGEEALAADESFSKAGRVESFLERRQELLGLVAQLAADMGAGGGDFGYTCETARMFFATHVRVRWESFRRKHLATGNAQDIADAFPFAAFCGRLLGQPLFAHAGALAADGAVGAAEAGFGRIQRIFDELRDIQPFELLSTPQQRTDYLLTNQARIIAMTCTHAALRRTTLASLRIRIDTVVMEEAAQVLDIETLIPLTLSRNLRRLIMIGDHNQLPPVVRSRGLALYANMEQSLFTRLVRLGVPYVELDRQARCRPEIASLYRFRYRDLKDLAPQTSEGAFARPNLGFANAFQFIDTPDFRNQGETQPTAHYFQNLGEAEYCVLAFQYMRLLGYPLGSIAILTTYQGQRALIRDVLQRRCAWLPYFGSPRVCTVDQFQGEQADFVLLSLVRTRSIGYLRDLRRMTVALSRARLGLYVFGRRSVLDSCFEMKRIVQGLVGNGEKLKLRVGEEREQQRCGEEQREAVDGRGKEVVVEGVEHMAKIVYEMIERHVENESQDDDNVDDNVDVDVDDNVNVDVDVDDNVNDVEDDEDADEDAEMASDDNNANTN</sequence>
<dbReference type="EMBL" id="JANBPG010000173">
    <property type="protein sequence ID" value="KAJ1899190.1"/>
    <property type="molecule type" value="Genomic_DNA"/>
</dbReference>
<dbReference type="Proteomes" id="UP001150581">
    <property type="component" value="Unassembled WGS sequence"/>
</dbReference>
<evidence type="ECO:0000313" key="1">
    <source>
        <dbReference type="EMBL" id="KAJ1899190.1"/>
    </source>
</evidence>
<name>A0ACC1IR03_9FUNG</name>
<gene>
    <name evidence="1" type="ORF">LPJ66_002271</name>
</gene>
<reference evidence="1" key="1">
    <citation type="submission" date="2022-07" db="EMBL/GenBank/DDBJ databases">
        <title>Phylogenomic reconstructions and comparative analyses of Kickxellomycotina fungi.</title>
        <authorList>
            <person name="Reynolds N.K."/>
            <person name="Stajich J.E."/>
            <person name="Barry K."/>
            <person name="Grigoriev I.V."/>
            <person name="Crous P."/>
            <person name="Smith M.E."/>
        </authorList>
    </citation>
    <scope>NUCLEOTIDE SEQUENCE</scope>
    <source>
        <strain evidence="1">Benny 63K</strain>
    </source>
</reference>
<comment type="caution">
    <text evidence="1">The sequence shown here is derived from an EMBL/GenBank/DDBJ whole genome shotgun (WGS) entry which is preliminary data.</text>
</comment>
<accession>A0ACC1IR03</accession>
<organism evidence="1 2">
    <name type="scientific">Kickxella alabastrina</name>
    <dbReference type="NCBI Taxonomy" id="61397"/>
    <lineage>
        <taxon>Eukaryota</taxon>
        <taxon>Fungi</taxon>
        <taxon>Fungi incertae sedis</taxon>
        <taxon>Zoopagomycota</taxon>
        <taxon>Kickxellomycotina</taxon>
        <taxon>Kickxellomycetes</taxon>
        <taxon>Kickxellales</taxon>
        <taxon>Kickxellaceae</taxon>
        <taxon>Kickxella</taxon>
    </lineage>
</organism>
<protein>
    <submittedName>
        <fullName evidence="1">Uncharacterized protein</fullName>
    </submittedName>
</protein>
<evidence type="ECO:0000313" key="2">
    <source>
        <dbReference type="Proteomes" id="UP001150581"/>
    </source>
</evidence>
<proteinExistence type="predicted"/>
<keyword evidence="2" id="KW-1185">Reference proteome</keyword>